<feature type="compositionally biased region" description="Basic and acidic residues" evidence="2">
    <location>
        <begin position="347"/>
        <end position="362"/>
    </location>
</feature>
<evidence type="ECO:0000256" key="2">
    <source>
        <dbReference type="SAM" id="MobiDB-lite"/>
    </source>
</evidence>
<dbReference type="AlphaFoldDB" id="A0A8H4STE4"/>
<reference evidence="3" key="2">
    <citation type="submission" date="2020-05" db="EMBL/GenBank/DDBJ databases">
        <authorList>
            <person name="Kim H.-S."/>
            <person name="Proctor R.H."/>
            <person name="Brown D.W."/>
        </authorList>
    </citation>
    <scope>NUCLEOTIDE SEQUENCE</scope>
    <source>
        <strain evidence="3">NRRL 20472</strain>
    </source>
</reference>
<sequence length="381" mass="44203">MPHYVQHSEYTRDQHQLQKSIEVELHQTERSLNTARDEIRAFEERATVRLDSHDVHFKNIERRLDAHDVQFEKIDRRFDAHDVQFEKIDQRFNSLEGRLTTVESVLIETRADVQRILAQSQNGKIRNPLLPIHPVITFDPTKGILKPLTTLFPRNANEFYALRDPKTDQQRRMLEYLISFYDLTHTLLLQTDLDTSATDQDEPTSSTDLVIECLEAILGLNENNIDEFRQKAREYSRQGSMASKRSVPTTTNDEPRTRKTKLDLRPRASTSAFDRVRPVTLPVPEEEEKEQTPEMNLSDQSAKLGWDTRSTPSSKKQMNNDIKKYMEEQRLEKAARRKTGTETLDEPASRRGYEKEKEKSSSSEDEPSAYSGTTTNPNTPR</sequence>
<evidence type="ECO:0000313" key="3">
    <source>
        <dbReference type="EMBL" id="KAF4945403.1"/>
    </source>
</evidence>
<accession>A0A8H4STE4</accession>
<name>A0A8H4STE4_9HYPO</name>
<reference evidence="3" key="1">
    <citation type="journal article" date="2020" name="BMC Genomics">
        <title>Correction to: Identification and distribution of gene clusters required for synthesis of sphingolipid metabolism inhibitors in diverse species of the filamentous fungus Fusarium.</title>
        <authorList>
            <person name="Kim H.S."/>
            <person name="Lohmar J.M."/>
            <person name="Busman M."/>
            <person name="Brown D.W."/>
            <person name="Naumann T.A."/>
            <person name="Divon H.H."/>
            <person name="Lysoe E."/>
            <person name="Uhlig S."/>
            <person name="Proctor R.H."/>
        </authorList>
    </citation>
    <scope>NUCLEOTIDE SEQUENCE</scope>
    <source>
        <strain evidence="3">NRRL 20472</strain>
    </source>
</reference>
<feature type="compositionally biased region" description="Polar residues" evidence="2">
    <location>
        <begin position="237"/>
        <end position="252"/>
    </location>
</feature>
<feature type="compositionally biased region" description="Basic and acidic residues" evidence="2">
    <location>
        <begin position="253"/>
        <end position="266"/>
    </location>
</feature>
<dbReference type="OrthoDB" id="5023404at2759"/>
<dbReference type="Gene3D" id="1.20.1260.80">
    <property type="match status" value="1"/>
</dbReference>
<feature type="coiled-coil region" evidence="1">
    <location>
        <begin position="18"/>
        <end position="45"/>
    </location>
</feature>
<evidence type="ECO:0000256" key="1">
    <source>
        <dbReference type="SAM" id="Coils"/>
    </source>
</evidence>
<gene>
    <name evidence="3" type="ORF">FSARC_14429</name>
</gene>
<feature type="compositionally biased region" description="Polar residues" evidence="2">
    <location>
        <begin position="370"/>
        <end position="381"/>
    </location>
</feature>
<dbReference type="EMBL" id="JABEXW010001238">
    <property type="protein sequence ID" value="KAF4945403.1"/>
    <property type="molecule type" value="Genomic_DNA"/>
</dbReference>
<proteinExistence type="predicted"/>
<organism evidence="3 4">
    <name type="scientific">Fusarium sarcochroum</name>
    <dbReference type="NCBI Taxonomy" id="1208366"/>
    <lineage>
        <taxon>Eukaryota</taxon>
        <taxon>Fungi</taxon>
        <taxon>Dikarya</taxon>
        <taxon>Ascomycota</taxon>
        <taxon>Pezizomycotina</taxon>
        <taxon>Sordariomycetes</taxon>
        <taxon>Hypocreomycetidae</taxon>
        <taxon>Hypocreales</taxon>
        <taxon>Nectriaceae</taxon>
        <taxon>Fusarium</taxon>
        <taxon>Fusarium lateritium species complex</taxon>
    </lineage>
</organism>
<feature type="compositionally biased region" description="Polar residues" evidence="2">
    <location>
        <begin position="308"/>
        <end position="320"/>
    </location>
</feature>
<evidence type="ECO:0000313" key="4">
    <source>
        <dbReference type="Proteomes" id="UP000622797"/>
    </source>
</evidence>
<keyword evidence="1" id="KW-0175">Coiled coil</keyword>
<feature type="region of interest" description="Disordered" evidence="2">
    <location>
        <begin position="233"/>
        <end position="381"/>
    </location>
</feature>
<protein>
    <submittedName>
        <fullName evidence="3">Uncharacterized protein</fullName>
    </submittedName>
</protein>
<keyword evidence="4" id="KW-1185">Reference proteome</keyword>
<comment type="caution">
    <text evidence="3">The sequence shown here is derived from an EMBL/GenBank/DDBJ whole genome shotgun (WGS) entry which is preliminary data.</text>
</comment>
<feature type="compositionally biased region" description="Basic and acidic residues" evidence="2">
    <location>
        <begin position="321"/>
        <end position="334"/>
    </location>
</feature>
<dbReference type="Proteomes" id="UP000622797">
    <property type="component" value="Unassembled WGS sequence"/>
</dbReference>